<dbReference type="Proteomes" id="UP001595530">
    <property type="component" value="Unassembled WGS sequence"/>
</dbReference>
<evidence type="ECO:0000313" key="3">
    <source>
        <dbReference type="Proteomes" id="UP001595530"/>
    </source>
</evidence>
<dbReference type="CDD" id="cd00093">
    <property type="entry name" value="HTH_XRE"/>
    <property type="match status" value="1"/>
</dbReference>
<dbReference type="Pfam" id="PF13443">
    <property type="entry name" value="HTH_26"/>
    <property type="match status" value="1"/>
</dbReference>
<dbReference type="EMBL" id="JBHRTP010000003">
    <property type="protein sequence ID" value="MFC3106601.1"/>
    <property type="molecule type" value="Genomic_DNA"/>
</dbReference>
<name>A0ABV7EXB7_9BURK</name>
<proteinExistence type="predicted"/>
<comment type="caution">
    <text evidence="2">The sequence shown here is derived from an EMBL/GenBank/DDBJ whole genome shotgun (WGS) entry which is preliminary data.</text>
</comment>
<evidence type="ECO:0000313" key="2">
    <source>
        <dbReference type="EMBL" id="MFC3106601.1"/>
    </source>
</evidence>
<feature type="domain" description="HTH cro/C1-type" evidence="1">
    <location>
        <begin position="17"/>
        <end position="70"/>
    </location>
</feature>
<protein>
    <submittedName>
        <fullName evidence="2">Helix-turn-helix domain-containing protein</fullName>
    </submittedName>
</protein>
<organism evidence="2 3">
    <name type="scientific">Undibacterium arcticum</name>
    <dbReference type="NCBI Taxonomy" id="1762892"/>
    <lineage>
        <taxon>Bacteria</taxon>
        <taxon>Pseudomonadati</taxon>
        <taxon>Pseudomonadota</taxon>
        <taxon>Betaproteobacteria</taxon>
        <taxon>Burkholderiales</taxon>
        <taxon>Oxalobacteraceae</taxon>
        <taxon>Undibacterium</taxon>
    </lineage>
</organism>
<dbReference type="InterPro" id="IPR010982">
    <property type="entry name" value="Lambda_DNA-bd_dom_sf"/>
</dbReference>
<dbReference type="Gene3D" id="1.10.260.40">
    <property type="entry name" value="lambda repressor-like DNA-binding domains"/>
    <property type="match status" value="1"/>
</dbReference>
<dbReference type="SUPFAM" id="SSF47413">
    <property type="entry name" value="lambda repressor-like DNA-binding domains"/>
    <property type="match status" value="1"/>
</dbReference>
<accession>A0ABV7EXB7</accession>
<dbReference type="PROSITE" id="PS50943">
    <property type="entry name" value="HTH_CROC1"/>
    <property type="match status" value="1"/>
</dbReference>
<keyword evidence="3" id="KW-1185">Reference proteome</keyword>
<dbReference type="RefSeq" id="WP_390330615.1">
    <property type="nucleotide sequence ID" value="NZ_JBHRTP010000003.1"/>
</dbReference>
<evidence type="ECO:0000259" key="1">
    <source>
        <dbReference type="PROSITE" id="PS50943"/>
    </source>
</evidence>
<dbReference type="SMART" id="SM00530">
    <property type="entry name" value="HTH_XRE"/>
    <property type="match status" value="1"/>
</dbReference>
<sequence>MGRQKNDRQLPLLVASLKRLLRARGIGYREIAQTLAVSEPTIKRWFAGQGITVERLEDLCTFADVSLIELIEFTAHDADARLRQLSVEQEQALAQDKNLAFVLTIILRGWSPDELWSEQGLEPAALVDYLTRLDKLRLIDLLPGNEMRLLTVRDIEWRKDGPMRTQLAQWIKADALGAWQPGAPWGAELVKLSESSLTRLEDMIRDFQRNIRLLGEADRHASAAQKTWYSVLISSSQLDLRTLPAKPKGLAAGR</sequence>
<reference evidence="3" key="1">
    <citation type="journal article" date="2019" name="Int. J. Syst. Evol. Microbiol.">
        <title>The Global Catalogue of Microorganisms (GCM) 10K type strain sequencing project: providing services to taxonomists for standard genome sequencing and annotation.</title>
        <authorList>
            <consortium name="The Broad Institute Genomics Platform"/>
            <consortium name="The Broad Institute Genome Sequencing Center for Infectious Disease"/>
            <person name="Wu L."/>
            <person name="Ma J."/>
        </authorList>
    </citation>
    <scope>NUCLEOTIDE SEQUENCE [LARGE SCALE GENOMIC DNA]</scope>
    <source>
        <strain evidence="3">KCTC 42986</strain>
    </source>
</reference>
<dbReference type="InterPro" id="IPR001387">
    <property type="entry name" value="Cro/C1-type_HTH"/>
</dbReference>
<gene>
    <name evidence="2" type="ORF">ACFOFO_01265</name>
</gene>